<accession>A0A8G1A0Q5</accession>
<evidence type="ECO:0000256" key="13">
    <source>
        <dbReference type="ARBA" id="ARBA00023270"/>
    </source>
</evidence>
<dbReference type="GO" id="GO:0042132">
    <property type="term" value="F:fructose 1,6-bisphosphate 1-phosphatase activity"/>
    <property type="evidence" value="ECO:0007669"/>
    <property type="project" value="UniProtKB-EC"/>
</dbReference>
<evidence type="ECO:0000256" key="11">
    <source>
        <dbReference type="ARBA" id="ARBA00022842"/>
    </source>
</evidence>
<sequence length="273" mass="28258">MNKVTVLTADLGGYPAGMRAHPLVVERAAKALRAEHGGVIADSFVTRAGGKIACVVTHSDGAEVGALFGGVLSACRETAEETGLIGPGDTETVTLPLEEEAGAEVLVFLTAGAGAGAWDHVLAGLYADPFTSPGLVGDSLMRIGFEFVCEGGAAFRSPEETYTLLAHLEDGGRVREVRRKDRETAATAGAGTDPALLLRAGPGLPDVVTALGVAAAPRSGLMPVSLCDLAPTRPKTACLGFSVRDLMLIGPADLYDDPAYERVRAHSRPPLWS</sequence>
<evidence type="ECO:0000256" key="10">
    <source>
        <dbReference type="ARBA" id="ARBA00022801"/>
    </source>
</evidence>
<evidence type="ECO:0000256" key="4">
    <source>
        <dbReference type="ARBA" id="ARBA00010693"/>
    </source>
</evidence>
<dbReference type="InterPro" id="IPR036076">
    <property type="entry name" value="FBPase_V_sf"/>
</dbReference>
<keyword evidence="10" id="KW-0378">Hydrolase</keyword>
<dbReference type="GO" id="GO:0006094">
    <property type="term" value="P:gluconeogenesis"/>
    <property type="evidence" value="ECO:0007669"/>
    <property type="project" value="UniProtKB-UniPathway"/>
</dbReference>
<keyword evidence="8" id="KW-0312">Gluconeogenesis</keyword>
<dbReference type="PANTHER" id="PTHR38341">
    <property type="entry name" value="FRUCTOSE-1,6-BISPHOSPHATE ALDOLASE/PHOSPHATASE"/>
    <property type="match status" value="1"/>
</dbReference>
<dbReference type="Pfam" id="PF01950">
    <property type="entry name" value="FBPase_3"/>
    <property type="match status" value="1"/>
</dbReference>
<dbReference type="EMBL" id="CP037968">
    <property type="protein sequence ID" value="QYZ78264.1"/>
    <property type="molecule type" value="Genomic_DNA"/>
</dbReference>
<dbReference type="GO" id="GO:0016829">
    <property type="term" value="F:lyase activity"/>
    <property type="evidence" value="ECO:0007669"/>
    <property type="project" value="UniProtKB-KW"/>
</dbReference>
<dbReference type="RefSeq" id="WP_220682009.1">
    <property type="nucleotide sequence ID" value="NZ_CP037968.1"/>
</dbReference>
<protein>
    <recommendedName>
        <fullName evidence="7">Fructose-1,6-bisphosphate aldolase/phosphatase</fullName>
        <ecNumber evidence="6">3.1.3.11</ecNumber>
    </recommendedName>
</protein>
<dbReference type="InterPro" id="IPR002803">
    <property type="entry name" value="FBPase_V"/>
</dbReference>
<dbReference type="EC" id="3.1.3.11" evidence="6"/>
<evidence type="ECO:0000256" key="7">
    <source>
        <dbReference type="ARBA" id="ARBA00018635"/>
    </source>
</evidence>
<comment type="subunit">
    <text evidence="5">Homooctamer; dimer of tetramers.</text>
</comment>
<dbReference type="OrthoDB" id="5829at2157"/>
<name>A0A8G1A0Q5_9EURY</name>
<evidence type="ECO:0000256" key="9">
    <source>
        <dbReference type="ARBA" id="ARBA00022723"/>
    </source>
</evidence>
<comment type="pathway">
    <text evidence="3">Carbohydrate biosynthesis; gluconeogenesis.</text>
</comment>
<evidence type="ECO:0000313" key="15">
    <source>
        <dbReference type="EMBL" id="QYZ78264.1"/>
    </source>
</evidence>
<evidence type="ECO:0000256" key="5">
    <source>
        <dbReference type="ARBA" id="ARBA00011820"/>
    </source>
</evidence>
<evidence type="ECO:0000256" key="14">
    <source>
        <dbReference type="ARBA" id="ARBA00023277"/>
    </source>
</evidence>
<dbReference type="KEGG" id="mfk:E2N92_01870"/>
<keyword evidence="16" id="KW-1185">Reference proteome</keyword>
<evidence type="ECO:0000256" key="8">
    <source>
        <dbReference type="ARBA" id="ARBA00022432"/>
    </source>
</evidence>
<reference evidence="15" key="1">
    <citation type="journal article" date="2005" name="Int. J. Syst. Evol. Microbiol.">
        <title>Methanofollis formosanus sp. nov., isolated from a fish pond.</title>
        <authorList>
            <person name="Wu S.Y."/>
            <person name="Chen S.C."/>
            <person name="Lai M.C."/>
        </authorList>
    </citation>
    <scope>NUCLEOTIDE SEQUENCE</scope>
    <source>
        <strain evidence="15">ML15</strain>
    </source>
</reference>
<evidence type="ECO:0000256" key="1">
    <source>
        <dbReference type="ARBA" id="ARBA00001273"/>
    </source>
</evidence>
<dbReference type="SUPFAM" id="SSF111249">
    <property type="entry name" value="Sulfolobus fructose-1,6-bisphosphatase-like"/>
    <property type="match status" value="1"/>
</dbReference>
<comment type="cofactor">
    <cofactor evidence="2">
        <name>Mg(2+)</name>
        <dbReference type="ChEBI" id="CHEBI:18420"/>
    </cofactor>
</comment>
<keyword evidence="11" id="KW-0460">Magnesium</keyword>
<keyword evidence="9" id="KW-0479">Metal-binding</keyword>
<keyword evidence="12" id="KW-0456">Lyase</keyword>
<keyword evidence="13" id="KW-0704">Schiff base</keyword>
<evidence type="ECO:0000256" key="2">
    <source>
        <dbReference type="ARBA" id="ARBA00001946"/>
    </source>
</evidence>
<dbReference type="AlphaFoldDB" id="A0A8G1A0Q5"/>
<dbReference type="Proteomes" id="UP000826709">
    <property type="component" value="Chromosome"/>
</dbReference>
<keyword evidence="14" id="KW-0119">Carbohydrate metabolism</keyword>
<gene>
    <name evidence="15" type="ORF">E2N92_01870</name>
</gene>
<comment type="catalytic activity">
    <reaction evidence="1">
        <text>beta-D-fructose 1,6-bisphosphate + H2O = beta-D-fructose 6-phosphate + phosphate</text>
        <dbReference type="Rhea" id="RHEA:11064"/>
        <dbReference type="ChEBI" id="CHEBI:15377"/>
        <dbReference type="ChEBI" id="CHEBI:32966"/>
        <dbReference type="ChEBI" id="CHEBI:43474"/>
        <dbReference type="ChEBI" id="CHEBI:57634"/>
        <dbReference type="EC" id="3.1.3.11"/>
    </reaction>
</comment>
<evidence type="ECO:0000256" key="12">
    <source>
        <dbReference type="ARBA" id="ARBA00023239"/>
    </source>
</evidence>
<organism evidence="15 16">
    <name type="scientific">Methanofollis formosanus</name>
    <dbReference type="NCBI Taxonomy" id="299308"/>
    <lineage>
        <taxon>Archaea</taxon>
        <taxon>Methanobacteriati</taxon>
        <taxon>Methanobacteriota</taxon>
        <taxon>Stenosarchaea group</taxon>
        <taxon>Methanomicrobia</taxon>
        <taxon>Methanomicrobiales</taxon>
        <taxon>Methanomicrobiaceae</taxon>
        <taxon>Methanofollis</taxon>
    </lineage>
</organism>
<proteinExistence type="inferred from homology"/>
<dbReference type="UniPathway" id="UPA00138"/>
<evidence type="ECO:0000256" key="3">
    <source>
        <dbReference type="ARBA" id="ARBA00004742"/>
    </source>
</evidence>
<dbReference type="GO" id="GO:0046872">
    <property type="term" value="F:metal ion binding"/>
    <property type="evidence" value="ECO:0007669"/>
    <property type="project" value="UniProtKB-KW"/>
</dbReference>
<evidence type="ECO:0000313" key="16">
    <source>
        <dbReference type="Proteomes" id="UP000826709"/>
    </source>
</evidence>
<evidence type="ECO:0000256" key="6">
    <source>
        <dbReference type="ARBA" id="ARBA00013093"/>
    </source>
</evidence>
<dbReference type="PANTHER" id="PTHR38341:SF1">
    <property type="entry name" value="FRUCTOSE-1,6-BISPHOSPHATE ALDOLASE_PHOSPHATASE"/>
    <property type="match status" value="1"/>
</dbReference>
<reference evidence="15" key="2">
    <citation type="submission" date="2019-03" db="EMBL/GenBank/DDBJ databases">
        <authorList>
            <person name="Chen S.-C."/>
            <person name="Wu S.-Y."/>
            <person name="Lai M.-C."/>
        </authorList>
    </citation>
    <scope>NUCLEOTIDE SEQUENCE</scope>
    <source>
        <strain evidence="15">ML15</strain>
    </source>
</reference>
<comment type="similarity">
    <text evidence="4">Belongs to the FBP aldolase/phosphatase family.</text>
</comment>